<evidence type="ECO:0000256" key="1">
    <source>
        <dbReference type="SAM" id="MobiDB-lite"/>
    </source>
</evidence>
<proteinExistence type="predicted"/>
<name>A0A177YBM1_9NOCA</name>
<accession>A0A177YBM1</accession>
<dbReference type="Proteomes" id="UP000077519">
    <property type="component" value="Unassembled WGS sequence"/>
</dbReference>
<protein>
    <submittedName>
        <fullName evidence="2">Uncharacterized protein</fullName>
    </submittedName>
</protein>
<feature type="compositionally biased region" description="Polar residues" evidence="1">
    <location>
        <begin position="245"/>
        <end position="256"/>
    </location>
</feature>
<dbReference type="EMBL" id="LVHI01000023">
    <property type="protein sequence ID" value="OAK52508.1"/>
    <property type="molecule type" value="Genomic_DNA"/>
</dbReference>
<evidence type="ECO:0000313" key="3">
    <source>
        <dbReference type="Proteomes" id="UP000077519"/>
    </source>
</evidence>
<comment type="caution">
    <text evidence="2">The sequence shown here is derived from an EMBL/GenBank/DDBJ whole genome shotgun (WGS) entry which is preliminary data.</text>
</comment>
<organism evidence="2 3">
    <name type="scientific">Rhodococcoides kyotonense</name>
    <dbReference type="NCBI Taxonomy" id="398843"/>
    <lineage>
        <taxon>Bacteria</taxon>
        <taxon>Bacillati</taxon>
        <taxon>Actinomycetota</taxon>
        <taxon>Actinomycetes</taxon>
        <taxon>Mycobacteriales</taxon>
        <taxon>Nocardiaceae</taxon>
        <taxon>Rhodococcoides</taxon>
    </lineage>
</organism>
<reference evidence="2 3" key="1">
    <citation type="submission" date="2016-03" db="EMBL/GenBank/DDBJ databases">
        <title>Genome sequence of Rhodococcus kyotonensis KB10.</title>
        <authorList>
            <person name="Jeong H."/>
            <person name="Hong C.E."/>
            <person name="Jo S.H."/>
            <person name="Park J.M."/>
        </authorList>
    </citation>
    <scope>NUCLEOTIDE SEQUENCE [LARGE SCALE GENOMIC DNA]</scope>
    <source>
        <strain evidence="2 3">KB10</strain>
    </source>
</reference>
<keyword evidence="3" id="KW-1185">Reference proteome</keyword>
<dbReference type="RefSeq" id="WP_068427974.1">
    <property type="nucleotide sequence ID" value="NZ_LVHI01000023.1"/>
</dbReference>
<evidence type="ECO:0000313" key="2">
    <source>
        <dbReference type="EMBL" id="OAK52508.1"/>
    </source>
</evidence>
<gene>
    <name evidence="2" type="ORF">A3K89_06690</name>
</gene>
<feature type="region of interest" description="Disordered" evidence="1">
    <location>
        <begin position="234"/>
        <end position="256"/>
    </location>
</feature>
<sequence>MEDRTVAAALTRAVAIIDPVLDILGTRDPVGLKARTFRTPEADDTVVDKAFDALAWALNATDFPGTRGWQELGADARSQWWVARIGALNTVAVAFPGVFGVLVNRLPLQDLLGFANQAMVLVAVARESGVTDRETHVRLLASVLCERDIDLSERDAAQDKERPRGSGPFALLRAMWDVAAVLRDVSGELAKRPHSRLPFRVISAIPVVGGLASFVGEREALSRAAKQGRRWIADHAAGTKHVGPRTTSDADASSRK</sequence>
<dbReference type="AlphaFoldDB" id="A0A177YBM1"/>